<organism evidence="2 3">
    <name type="scientific">Qipengyuania oceanensis</name>
    <dbReference type="NCBI Taxonomy" id="1463597"/>
    <lineage>
        <taxon>Bacteria</taxon>
        <taxon>Pseudomonadati</taxon>
        <taxon>Pseudomonadota</taxon>
        <taxon>Alphaproteobacteria</taxon>
        <taxon>Sphingomonadales</taxon>
        <taxon>Erythrobacteraceae</taxon>
        <taxon>Qipengyuania</taxon>
    </lineage>
</organism>
<keyword evidence="2" id="KW-0560">Oxidoreductase</keyword>
<dbReference type="OrthoDB" id="8673673at2"/>
<keyword evidence="3" id="KW-1185">Reference proteome</keyword>
<dbReference type="EC" id="1.13.11.16" evidence="2"/>
<accession>A0A844YII1</accession>
<comment type="caution">
    <text evidence="2">The sequence shown here is derived from an EMBL/GenBank/DDBJ whole genome shotgun (WGS) entry which is preliminary data.</text>
</comment>
<feature type="domain" description="Extradiol ring-cleavage dioxygenase class III enzyme subunit B" evidence="1">
    <location>
        <begin position="5"/>
        <end position="303"/>
    </location>
</feature>
<evidence type="ECO:0000313" key="2">
    <source>
        <dbReference type="EMBL" id="MXO63941.1"/>
    </source>
</evidence>
<protein>
    <submittedName>
        <fullName evidence="2">3-carboxyethylcatechol 2,3-dioxygenase</fullName>
        <ecNumber evidence="2">1.13.11.16</ecNumber>
    </submittedName>
</protein>
<reference evidence="2 3" key="1">
    <citation type="submission" date="2019-12" db="EMBL/GenBank/DDBJ databases">
        <title>Genomic-based taxomic classification of the family Erythrobacteraceae.</title>
        <authorList>
            <person name="Xu L."/>
        </authorList>
    </citation>
    <scope>NUCLEOTIDE SEQUENCE [LARGE SCALE GENOMIC DNA]</scope>
    <source>
        <strain evidence="2 3">MCCC 1A09965</strain>
    </source>
</reference>
<name>A0A844YII1_9SPHN</name>
<proteinExistence type="predicted"/>
<dbReference type="Proteomes" id="UP000445582">
    <property type="component" value="Unassembled WGS sequence"/>
</dbReference>
<dbReference type="NCBIfam" id="NF009910">
    <property type="entry name" value="PRK13370.1-4"/>
    <property type="match status" value="1"/>
</dbReference>
<dbReference type="Gene3D" id="3.40.830.10">
    <property type="entry name" value="LigB-like"/>
    <property type="match status" value="1"/>
</dbReference>
<sequence length="317" mass="33908">MLALACASHSPLMPNGPADDKTRQSVAEGFSKLGSFIEDFAPDLAIEFAPDHFNGFFYDLMPMFCIGLEAHSVGDWGTKAGPLRVPGQVAGPMAEHLVNKGFDVAVSHRMNVDHGFVQFWENTVGSASQIPVVPVFVNCAAPPLPTFKRARLLGEEIGRFAADLGNRVLIVASGGLSHDPPTPQLDEANGEVRERLIAGRNPPIEVRQAKEARILQIGEAAAKGDAGILPVSREWDERFLSQLAGQNLQSFDDLSMKEVVAEAGRGGPETLCWVAAMAAASAQGPLQTELYHYSDTQGWIAGMAILSGHNISEPGSQ</sequence>
<evidence type="ECO:0000259" key="1">
    <source>
        <dbReference type="Pfam" id="PF02900"/>
    </source>
</evidence>
<dbReference type="SUPFAM" id="SSF53213">
    <property type="entry name" value="LigB-like"/>
    <property type="match status" value="1"/>
</dbReference>
<dbReference type="RefSeq" id="WP_160677140.1">
    <property type="nucleotide sequence ID" value="NZ_WTYN01000004.1"/>
</dbReference>
<dbReference type="InterPro" id="IPR004183">
    <property type="entry name" value="Xdiol_dOase_suB"/>
</dbReference>
<dbReference type="Pfam" id="PF02900">
    <property type="entry name" value="LigB"/>
    <property type="match status" value="1"/>
</dbReference>
<gene>
    <name evidence="2" type="ORF">GRI48_13100</name>
</gene>
<dbReference type="GO" id="GO:0047070">
    <property type="term" value="F:3-carboxyethylcatechol 2,3-dioxygenase activity"/>
    <property type="evidence" value="ECO:0007669"/>
    <property type="project" value="UniProtKB-EC"/>
</dbReference>
<evidence type="ECO:0000313" key="3">
    <source>
        <dbReference type="Proteomes" id="UP000445582"/>
    </source>
</evidence>
<dbReference type="EMBL" id="WTYN01000004">
    <property type="protein sequence ID" value="MXO63941.1"/>
    <property type="molecule type" value="Genomic_DNA"/>
</dbReference>
<keyword evidence="2" id="KW-0223">Dioxygenase</keyword>
<dbReference type="AlphaFoldDB" id="A0A844YII1"/>
<dbReference type="GO" id="GO:0008198">
    <property type="term" value="F:ferrous iron binding"/>
    <property type="evidence" value="ECO:0007669"/>
    <property type="project" value="InterPro"/>
</dbReference>